<comment type="subcellular location">
    <subcellularLocation>
        <location evidence="1">Nucleus</location>
    </subcellularLocation>
</comment>
<dbReference type="Gene3D" id="4.10.280.10">
    <property type="entry name" value="Helix-loop-helix DNA-binding domain"/>
    <property type="match status" value="1"/>
</dbReference>
<dbReference type="PANTHER" id="PTHR33124">
    <property type="entry name" value="TRANSCRIPTION FACTOR IBH1-LIKE 1"/>
    <property type="match status" value="1"/>
</dbReference>
<organism evidence="6">
    <name type="scientific">Solanum chilense</name>
    <name type="common">Tomato</name>
    <name type="synonym">Lycopersicon chilense</name>
    <dbReference type="NCBI Taxonomy" id="4083"/>
    <lineage>
        <taxon>Eukaryota</taxon>
        <taxon>Viridiplantae</taxon>
        <taxon>Streptophyta</taxon>
        <taxon>Embryophyta</taxon>
        <taxon>Tracheophyta</taxon>
        <taxon>Spermatophyta</taxon>
        <taxon>Magnoliopsida</taxon>
        <taxon>eudicotyledons</taxon>
        <taxon>Gunneridae</taxon>
        <taxon>Pentapetalae</taxon>
        <taxon>asterids</taxon>
        <taxon>lamiids</taxon>
        <taxon>Solanales</taxon>
        <taxon>Solanaceae</taxon>
        <taxon>Solanoideae</taxon>
        <taxon>Solaneae</taxon>
        <taxon>Solanum</taxon>
        <taxon>Solanum subgen. Lycopersicon</taxon>
    </lineage>
</organism>
<name>A0A6N2C5V8_SOLCI</name>
<dbReference type="InterPro" id="IPR044660">
    <property type="entry name" value="IBH1-like"/>
</dbReference>
<dbReference type="GO" id="GO:0046983">
    <property type="term" value="F:protein dimerization activity"/>
    <property type="evidence" value="ECO:0007669"/>
    <property type="project" value="InterPro"/>
</dbReference>
<dbReference type="GO" id="GO:0005634">
    <property type="term" value="C:nucleus"/>
    <property type="evidence" value="ECO:0007669"/>
    <property type="project" value="UniProtKB-SubCell"/>
</dbReference>
<dbReference type="EMBL" id="RXGB01000498">
    <property type="protein sequence ID" value="TMX03093.1"/>
    <property type="molecule type" value="Genomic_DNA"/>
</dbReference>
<dbReference type="InterPro" id="IPR059002">
    <property type="entry name" value="IBH1_N"/>
</dbReference>
<evidence type="ECO:0000256" key="1">
    <source>
        <dbReference type="ARBA" id="ARBA00004123"/>
    </source>
</evidence>
<dbReference type="AlphaFoldDB" id="A0A6N2C5V8"/>
<sequence length="130" mass="15252">MTTIRSCIIRSRFAYRFLHSLRKMNQQDKTDSRRVKHVAYASMASVVGSKRAWSRAVLSKIRNRSLLLKKKKKKKRRRRRSSDEFGELRKIVPGGQLMNFYNLLDETADYINSLTSQVQDMKNILNLLST</sequence>
<keyword evidence="4" id="KW-0539">Nucleus</keyword>
<protein>
    <recommendedName>
        <fullName evidence="5">BHLH domain-containing protein</fullName>
    </recommendedName>
</protein>
<dbReference type="Pfam" id="PF26576">
    <property type="entry name" value="IBH1_N"/>
    <property type="match status" value="1"/>
</dbReference>
<dbReference type="PROSITE" id="PS50888">
    <property type="entry name" value="BHLH"/>
    <property type="match status" value="1"/>
</dbReference>
<evidence type="ECO:0000313" key="6">
    <source>
        <dbReference type="EMBL" id="TMX03093.1"/>
    </source>
</evidence>
<dbReference type="PANTHER" id="PTHR33124:SF40">
    <property type="entry name" value="TRANSCRIPTION FACTOR IBH1"/>
    <property type="match status" value="1"/>
</dbReference>
<evidence type="ECO:0000259" key="5">
    <source>
        <dbReference type="PROSITE" id="PS50888"/>
    </source>
</evidence>
<feature type="domain" description="BHLH" evidence="5">
    <location>
        <begin position="65"/>
        <end position="114"/>
    </location>
</feature>
<dbReference type="SMART" id="SM00353">
    <property type="entry name" value="HLH"/>
    <property type="match status" value="1"/>
</dbReference>
<evidence type="ECO:0000256" key="2">
    <source>
        <dbReference type="ARBA" id="ARBA00023015"/>
    </source>
</evidence>
<keyword evidence="3" id="KW-0804">Transcription</keyword>
<proteinExistence type="predicted"/>
<dbReference type="GO" id="GO:0006355">
    <property type="term" value="P:regulation of DNA-templated transcription"/>
    <property type="evidence" value="ECO:0007669"/>
    <property type="project" value="InterPro"/>
</dbReference>
<comment type="caution">
    <text evidence="6">The sequence shown here is derived from an EMBL/GenBank/DDBJ whole genome shotgun (WGS) entry which is preliminary data.</text>
</comment>
<keyword evidence="2" id="KW-0805">Transcription regulation</keyword>
<gene>
    <name evidence="6" type="ORF">EJD97_018331</name>
</gene>
<dbReference type="InterPro" id="IPR011598">
    <property type="entry name" value="bHLH_dom"/>
</dbReference>
<accession>A0A6N2C5V8</accession>
<reference evidence="6" key="1">
    <citation type="submission" date="2019-05" db="EMBL/GenBank/DDBJ databases">
        <title>The de novo reference genome and transcriptome assemblies of the wild tomato species Solanum chilense.</title>
        <authorList>
            <person name="Stam R."/>
            <person name="Nosenko T."/>
            <person name="Hoerger A.C."/>
            <person name="Stephan W."/>
            <person name="Seidel M.A."/>
            <person name="Kuhn J.M.M."/>
            <person name="Haberer G."/>
            <person name="Tellier A."/>
        </authorList>
    </citation>
    <scope>NUCLEOTIDE SEQUENCE</scope>
    <source>
        <tissue evidence="6">Mature leaves</tissue>
    </source>
</reference>
<dbReference type="InterPro" id="IPR036638">
    <property type="entry name" value="HLH_DNA-bd_sf"/>
</dbReference>
<evidence type="ECO:0000256" key="4">
    <source>
        <dbReference type="ARBA" id="ARBA00023242"/>
    </source>
</evidence>
<dbReference type="SUPFAM" id="SSF47459">
    <property type="entry name" value="HLH, helix-loop-helix DNA-binding domain"/>
    <property type="match status" value="1"/>
</dbReference>
<evidence type="ECO:0000256" key="3">
    <source>
        <dbReference type="ARBA" id="ARBA00023163"/>
    </source>
</evidence>